<dbReference type="Proteomes" id="UP001732700">
    <property type="component" value="Chromosome 4C"/>
</dbReference>
<accession>A0ACD5WZR5</accession>
<sequence>MASPENNSSQPSVESSAMAGSAHGESTADPSTEGIEIEEPSASGSVRVGSKRKFTSEVWMEFTKEFRQGSWQAQCMYCKKWLSAKSTGGTKHLSNHLKICPAKCAPVGLKQQKLRMLENADGSVNLDNRGIFDQKLARKNLALMICVHEYPLSIVDHALFRKFCKSLQPLFKMVSRNTIRKDILLMHKAQKERMVKYFANFKYRVAVTSDMWTAGHQRKDTWLLLHILLMNLGT</sequence>
<protein>
    <submittedName>
        <fullName evidence="1">Uncharacterized protein</fullName>
    </submittedName>
</protein>
<name>A0ACD5WZR5_AVESA</name>
<proteinExistence type="predicted"/>
<reference evidence="1" key="1">
    <citation type="submission" date="2021-05" db="EMBL/GenBank/DDBJ databases">
        <authorList>
            <person name="Scholz U."/>
            <person name="Mascher M."/>
            <person name="Fiebig A."/>
        </authorList>
    </citation>
    <scope>NUCLEOTIDE SEQUENCE [LARGE SCALE GENOMIC DNA]</scope>
</reference>
<keyword evidence="2" id="KW-1185">Reference proteome</keyword>
<reference evidence="1" key="2">
    <citation type="submission" date="2025-09" db="UniProtKB">
        <authorList>
            <consortium name="EnsemblPlants"/>
        </authorList>
    </citation>
    <scope>IDENTIFICATION</scope>
</reference>
<dbReference type="EnsemblPlants" id="AVESA.00010b.r2.4CG1325390.1">
    <property type="protein sequence ID" value="AVESA.00010b.r2.4CG1325390.1.CDS"/>
    <property type="gene ID" value="AVESA.00010b.r2.4CG1325390"/>
</dbReference>
<organism evidence="1 2">
    <name type="scientific">Avena sativa</name>
    <name type="common">Oat</name>
    <dbReference type="NCBI Taxonomy" id="4498"/>
    <lineage>
        <taxon>Eukaryota</taxon>
        <taxon>Viridiplantae</taxon>
        <taxon>Streptophyta</taxon>
        <taxon>Embryophyta</taxon>
        <taxon>Tracheophyta</taxon>
        <taxon>Spermatophyta</taxon>
        <taxon>Magnoliopsida</taxon>
        <taxon>Liliopsida</taxon>
        <taxon>Poales</taxon>
        <taxon>Poaceae</taxon>
        <taxon>BOP clade</taxon>
        <taxon>Pooideae</taxon>
        <taxon>Poodae</taxon>
        <taxon>Poeae</taxon>
        <taxon>Poeae Chloroplast Group 1 (Aveneae type)</taxon>
        <taxon>Aveninae</taxon>
        <taxon>Avena</taxon>
    </lineage>
</organism>
<evidence type="ECO:0000313" key="1">
    <source>
        <dbReference type="EnsemblPlants" id="AVESA.00010b.r2.4CG1325390.1.CDS"/>
    </source>
</evidence>
<evidence type="ECO:0000313" key="2">
    <source>
        <dbReference type="Proteomes" id="UP001732700"/>
    </source>
</evidence>